<dbReference type="OrthoDB" id="2679643at2"/>
<organism evidence="1 2">
    <name type="scientific">Salsuginibacillus halophilus</name>
    <dbReference type="NCBI Taxonomy" id="517424"/>
    <lineage>
        <taxon>Bacteria</taxon>
        <taxon>Bacillati</taxon>
        <taxon>Bacillota</taxon>
        <taxon>Bacilli</taxon>
        <taxon>Bacillales</taxon>
        <taxon>Bacillaceae</taxon>
        <taxon>Salsuginibacillus</taxon>
    </lineage>
</organism>
<keyword evidence="2" id="KW-1185">Reference proteome</keyword>
<dbReference type="AlphaFoldDB" id="A0A2P8HG42"/>
<dbReference type="EMBL" id="PYAV01000007">
    <property type="protein sequence ID" value="PSL45192.1"/>
    <property type="molecule type" value="Genomic_DNA"/>
</dbReference>
<dbReference type="Proteomes" id="UP000242310">
    <property type="component" value="Unassembled WGS sequence"/>
</dbReference>
<comment type="caution">
    <text evidence="1">The sequence shown here is derived from an EMBL/GenBank/DDBJ whole genome shotgun (WGS) entry which is preliminary data.</text>
</comment>
<gene>
    <name evidence="1" type="ORF">B0H94_107197</name>
</gene>
<proteinExistence type="predicted"/>
<protein>
    <submittedName>
        <fullName evidence="1">Uncharacterized protein</fullName>
    </submittedName>
</protein>
<name>A0A2P8HG42_9BACI</name>
<sequence length="76" mass="8652">MELTQCLATIYKQGPGDLVEISGEGILFQAGYVYPAFRDENGLWLTTDEDNEMHVIAEHPDDPALDPWFNLHFKKV</sequence>
<evidence type="ECO:0000313" key="1">
    <source>
        <dbReference type="EMBL" id="PSL45192.1"/>
    </source>
</evidence>
<accession>A0A2P8HG42</accession>
<dbReference type="RefSeq" id="WP_106588837.1">
    <property type="nucleotide sequence ID" value="NZ_PYAV01000007.1"/>
</dbReference>
<reference evidence="1 2" key="1">
    <citation type="submission" date="2018-03" db="EMBL/GenBank/DDBJ databases">
        <title>Genomic Encyclopedia of Type Strains, Phase III (KMG-III): the genomes of soil and plant-associated and newly described type strains.</title>
        <authorList>
            <person name="Whitman W."/>
        </authorList>
    </citation>
    <scope>NUCLEOTIDE SEQUENCE [LARGE SCALE GENOMIC DNA]</scope>
    <source>
        <strain evidence="1 2">CGMCC 1.07653</strain>
    </source>
</reference>
<evidence type="ECO:0000313" key="2">
    <source>
        <dbReference type="Proteomes" id="UP000242310"/>
    </source>
</evidence>